<feature type="region of interest" description="Disordered" evidence="2">
    <location>
        <begin position="723"/>
        <end position="745"/>
    </location>
</feature>
<evidence type="ECO:0000259" key="3">
    <source>
        <dbReference type="Pfam" id="PF14381"/>
    </source>
</evidence>
<evidence type="ECO:0000313" key="4">
    <source>
        <dbReference type="EMBL" id="KAK8848127.1"/>
    </source>
</evidence>
<evidence type="ECO:0000256" key="2">
    <source>
        <dbReference type="SAM" id="MobiDB-lite"/>
    </source>
</evidence>
<keyword evidence="5" id="KW-1185">Reference proteome</keyword>
<dbReference type="PANTHER" id="PTHR46618:SF1">
    <property type="entry name" value="ARMADILLO REPEAT-CONTAINING PROTEIN 3"/>
    <property type="match status" value="1"/>
</dbReference>
<gene>
    <name evidence="4" type="ORF">M9Y10_019183</name>
</gene>
<protein>
    <recommendedName>
        <fullName evidence="3">EDR1/CTR1/ARMC3-like peptidase-like domain-containing protein</fullName>
    </recommendedName>
</protein>
<reference evidence="4 5" key="1">
    <citation type="submission" date="2024-04" db="EMBL/GenBank/DDBJ databases">
        <title>Tritrichomonas musculus Genome.</title>
        <authorList>
            <person name="Alves-Ferreira E."/>
            <person name="Grigg M."/>
            <person name="Lorenzi H."/>
            <person name="Galac M."/>
        </authorList>
    </citation>
    <scope>NUCLEOTIDE SEQUENCE [LARGE SCALE GENOMIC DNA]</scope>
    <source>
        <strain evidence="4 5">EAF2021</strain>
    </source>
</reference>
<evidence type="ECO:0000313" key="5">
    <source>
        <dbReference type="Proteomes" id="UP001470230"/>
    </source>
</evidence>
<organism evidence="4 5">
    <name type="scientific">Tritrichomonas musculus</name>
    <dbReference type="NCBI Taxonomy" id="1915356"/>
    <lineage>
        <taxon>Eukaryota</taxon>
        <taxon>Metamonada</taxon>
        <taxon>Parabasalia</taxon>
        <taxon>Tritrichomonadida</taxon>
        <taxon>Tritrichomonadidae</taxon>
        <taxon>Tritrichomonas</taxon>
    </lineage>
</organism>
<sequence>MAAVADDFDEVHLPVDITVESYDTLLLLMASNEPAVLMPTISALREQIKDESMVNRTIDRLVELASNFKNDQVLIVISWYLAALAVSATEEKWAFDVLSKSGAVPHIVNFSRAFDTPSLSERSFEALVALAEDPVTSREIVANGALEVFKEALKRDDPTIQSQVSTALFKMSTDFENRRSILKSGLFDSLIDFLGSEDLDEEVLGNALQATGNIILDSECVVLFEERMGWKNVYPYLDDSDKQIQTYAYKIVAQVSNIDAFQYHFDDELLQKFINTLIDLEEFDPVVPYLLIIFRNCCNLPLVSRALAQQVSLFVDRLFSTQTEQDIKETIAEILARLAADANTHSSLLEPDQLSRICKLLAPEYQSTDGKTLKTTRTIRKSILLIMDAVCENRSIRGKLHEYGAIEQLIRILHETVADPNSEPPEPEVPPEKPPESQPESARQPNSSGRSQKHDKKQEAAKLEQQRLEQQRLEQQRLLEEQQRLEAEKAAKEEEKEKDVFEDGWKVEFQMIVLPMLYKMIGDTKLQQLLIAKSLSDLEVLITSEFPDILNTSMLIIATLAVDDGARANIASRPNFLQVLIQLISNRKVAIRRNTLHAINSLAMMPQIAVQFCSFGLIEKLKRFAESSAMINLNLATFAKNALETLCASNIVAKFWVKDIIDFSDNIEDGFYSIDPRSEHYRSIEDLLNDVIHLRIEDLLLDQNRDEGLKEAIQSLADSFSVKVEPSELPPPKKKGKKNEQQQEVHPTVVIPEWPHIAVAVANFVINRMGGPSEGGRIPYEAEVSRCKYKTHSDVVMLGQLQVGAVRHRALLFKYLAQLYGMQVSIKRNREDLSCEVKAKKGTDIYIVSLTGNGDVLTATEGTQPLTTLEEQDQAPPAAEQK</sequence>
<dbReference type="EMBL" id="JAPFFF010000027">
    <property type="protein sequence ID" value="KAK8848127.1"/>
    <property type="molecule type" value="Genomic_DNA"/>
</dbReference>
<dbReference type="InterPro" id="IPR055164">
    <property type="entry name" value="EDR1/CTR1/ARMC3-like_pept-like"/>
</dbReference>
<evidence type="ECO:0000256" key="1">
    <source>
        <dbReference type="ARBA" id="ARBA00022737"/>
    </source>
</evidence>
<feature type="region of interest" description="Disordered" evidence="2">
    <location>
        <begin position="418"/>
        <end position="463"/>
    </location>
</feature>
<accession>A0ABR2HIS1</accession>
<dbReference type="Proteomes" id="UP001470230">
    <property type="component" value="Unassembled WGS sequence"/>
</dbReference>
<dbReference type="Pfam" id="PF14381">
    <property type="entry name" value="EDR1_CTR1_ARMC3_pept"/>
    <property type="match status" value="1"/>
</dbReference>
<dbReference type="SUPFAM" id="SSF48371">
    <property type="entry name" value="ARM repeat"/>
    <property type="match status" value="2"/>
</dbReference>
<comment type="caution">
    <text evidence="4">The sequence shown here is derived from an EMBL/GenBank/DDBJ whole genome shotgun (WGS) entry which is preliminary data.</text>
</comment>
<name>A0ABR2HIS1_9EUKA</name>
<dbReference type="InterPro" id="IPR011989">
    <property type="entry name" value="ARM-like"/>
</dbReference>
<dbReference type="InterPro" id="IPR016024">
    <property type="entry name" value="ARM-type_fold"/>
</dbReference>
<dbReference type="InterPro" id="IPR052441">
    <property type="entry name" value="Armadillo-Ser/Thr_Kinase"/>
</dbReference>
<keyword evidence="1" id="KW-0677">Repeat</keyword>
<dbReference type="Gene3D" id="1.25.10.10">
    <property type="entry name" value="Leucine-rich Repeat Variant"/>
    <property type="match status" value="2"/>
</dbReference>
<feature type="domain" description="EDR1/CTR1/ARMC3-like peptidase-like" evidence="3">
    <location>
        <begin position="650"/>
        <end position="828"/>
    </location>
</feature>
<dbReference type="PANTHER" id="PTHR46618">
    <property type="entry name" value="ARMADILLO REPEAT-CONTAINING PROTEIN 3"/>
    <property type="match status" value="1"/>
</dbReference>
<proteinExistence type="predicted"/>